<reference evidence="2" key="2">
    <citation type="journal article" date="2024" name="Plant">
        <title>Genomic evolution and insights into agronomic trait innovations of Sesamum species.</title>
        <authorList>
            <person name="Miao H."/>
            <person name="Wang L."/>
            <person name="Qu L."/>
            <person name="Liu H."/>
            <person name="Sun Y."/>
            <person name="Le M."/>
            <person name="Wang Q."/>
            <person name="Wei S."/>
            <person name="Zheng Y."/>
            <person name="Lin W."/>
            <person name="Duan Y."/>
            <person name="Cao H."/>
            <person name="Xiong S."/>
            <person name="Wang X."/>
            <person name="Wei L."/>
            <person name="Li C."/>
            <person name="Ma Q."/>
            <person name="Ju M."/>
            <person name="Zhao R."/>
            <person name="Li G."/>
            <person name="Mu C."/>
            <person name="Tian Q."/>
            <person name="Mei H."/>
            <person name="Zhang T."/>
            <person name="Gao T."/>
            <person name="Zhang H."/>
        </authorList>
    </citation>
    <scope>NUCLEOTIDE SEQUENCE</scope>
    <source>
        <strain evidence="2">KEN1</strain>
    </source>
</reference>
<sequence>MTTGGPARGDSQRARKASIREADGTSRKEVMGIEPTDDTPLIQFYQEERRRPKTQGNDALVIIALLANYEIERVFIDSGSSTDILFGEAYDQMQLRDIPLKTAALPCTASHERICLLKFLVVDIPSAYNVILERPTLNAFRAVISTYHMKIKFPVIGGVGEAQVNTLQACKCYVEAIKKEPKEDAPVMVQPVEELLTLKLIPGDPGKDTKIGSKLKDDVRDQVVKCLQENKDIFAWTPRTWRG</sequence>
<comment type="caution">
    <text evidence="2">The sequence shown here is derived from an EMBL/GenBank/DDBJ whole genome shotgun (WGS) entry which is preliminary data.</text>
</comment>
<organism evidence="2">
    <name type="scientific">Sesamum latifolium</name>
    <dbReference type="NCBI Taxonomy" id="2727402"/>
    <lineage>
        <taxon>Eukaryota</taxon>
        <taxon>Viridiplantae</taxon>
        <taxon>Streptophyta</taxon>
        <taxon>Embryophyta</taxon>
        <taxon>Tracheophyta</taxon>
        <taxon>Spermatophyta</taxon>
        <taxon>Magnoliopsida</taxon>
        <taxon>eudicotyledons</taxon>
        <taxon>Gunneridae</taxon>
        <taxon>Pentapetalae</taxon>
        <taxon>asterids</taxon>
        <taxon>lamiids</taxon>
        <taxon>Lamiales</taxon>
        <taxon>Pedaliaceae</taxon>
        <taxon>Sesamum</taxon>
    </lineage>
</organism>
<dbReference type="PANTHER" id="PTHR33240:SF15">
    <property type="entry name" value="GAG-PRO-LIKE PROTEIN"/>
    <property type="match status" value="1"/>
</dbReference>
<name>A0AAW2TP37_9LAMI</name>
<reference evidence="2" key="1">
    <citation type="submission" date="2020-06" db="EMBL/GenBank/DDBJ databases">
        <authorList>
            <person name="Li T."/>
            <person name="Hu X."/>
            <person name="Zhang T."/>
            <person name="Song X."/>
            <person name="Zhang H."/>
            <person name="Dai N."/>
            <person name="Sheng W."/>
            <person name="Hou X."/>
            <person name="Wei L."/>
        </authorList>
    </citation>
    <scope>NUCLEOTIDE SEQUENCE</scope>
    <source>
        <strain evidence="2">KEN1</strain>
        <tissue evidence="2">Leaf</tissue>
    </source>
</reference>
<feature type="compositionally biased region" description="Basic and acidic residues" evidence="1">
    <location>
        <begin position="10"/>
        <end position="31"/>
    </location>
</feature>
<accession>A0AAW2TP37</accession>
<dbReference type="PANTHER" id="PTHR33240">
    <property type="entry name" value="OS08G0508500 PROTEIN"/>
    <property type="match status" value="1"/>
</dbReference>
<evidence type="ECO:0000313" key="2">
    <source>
        <dbReference type="EMBL" id="KAL0405963.1"/>
    </source>
</evidence>
<feature type="region of interest" description="Disordered" evidence="1">
    <location>
        <begin position="1"/>
        <end position="32"/>
    </location>
</feature>
<protein>
    <recommendedName>
        <fullName evidence="3">Reverse transcriptase/retrotransposon-derived protein RNase H-like domain-containing protein</fullName>
    </recommendedName>
</protein>
<evidence type="ECO:0008006" key="3">
    <source>
        <dbReference type="Google" id="ProtNLM"/>
    </source>
</evidence>
<proteinExistence type="predicted"/>
<dbReference type="EMBL" id="JACGWN010000014">
    <property type="protein sequence ID" value="KAL0405963.1"/>
    <property type="molecule type" value="Genomic_DNA"/>
</dbReference>
<gene>
    <name evidence="2" type="ORF">Slati_3910200</name>
</gene>
<evidence type="ECO:0000256" key="1">
    <source>
        <dbReference type="SAM" id="MobiDB-lite"/>
    </source>
</evidence>
<dbReference type="AlphaFoldDB" id="A0AAW2TP37"/>